<keyword evidence="3" id="KW-1185">Reference proteome</keyword>
<protein>
    <submittedName>
        <fullName evidence="2">Uncharacterized protein</fullName>
    </submittedName>
</protein>
<gene>
    <name evidence="2" type="ORF">SAMN05660859_1511</name>
</gene>
<dbReference type="RefSeq" id="WP_162841768.1">
    <property type="nucleotide sequence ID" value="NZ_FMTP01000002.1"/>
</dbReference>
<dbReference type="AlphaFoldDB" id="A0A1G4RBD4"/>
<proteinExistence type="predicted"/>
<dbReference type="Proteomes" id="UP000198889">
    <property type="component" value="Unassembled WGS sequence"/>
</dbReference>
<sequence>MEMLYGLGVLLLVAALAYAMHQSKKRRRAKDIELPDEKVDRKSPH</sequence>
<dbReference type="EMBL" id="FMTP01000002">
    <property type="protein sequence ID" value="SCW53951.1"/>
    <property type="molecule type" value="Genomic_DNA"/>
</dbReference>
<evidence type="ECO:0000313" key="2">
    <source>
        <dbReference type="EMBL" id="SCW53951.1"/>
    </source>
</evidence>
<organism evidence="2 3">
    <name type="scientific">Ancylobacter rudongensis</name>
    <dbReference type="NCBI Taxonomy" id="177413"/>
    <lineage>
        <taxon>Bacteria</taxon>
        <taxon>Pseudomonadati</taxon>
        <taxon>Pseudomonadota</taxon>
        <taxon>Alphaproteobacteria</taxon>
        <taxon>Hyphomicrobiales</taxon>
        <taxon>Xanthobacteraceae</taxon>
        <taxon>Ancylobacter</taxon>
    </lineage>
</organism>
<dbReference type="STRING" id="177413.SAMN05660859_1511"/>
<accession>A0A1G4RBD4</accession>
<feature type="region of interest" description="Disordered" evidence="1">
    <location>
        <begin position="22"/>
        <end position="45"/>
    </location>
</feature>
<reference evidence="3" key="1">
    <citation type="submission" date="2016-10" db="EMBL/GenBank/DDBJ databases">
        <authorList>
            <person name="Varghese N."/>
            <person name="Submissions S."/>
        </authorList>
    </citation>
    <scope>NUCLEOTIDE SEQUENCE [LARGE SCALE GENOMIC DNA]</scope>
    <source>
        <strain evidence="3">CGMCC 1.1761</strain>
    </source>
</reference>
<name>A0A1G4RBD4_9HYPH</name>
<evidence type="ECO:0000256" key="1">
    <source>
        <dbReference type="SAM" id="MobiDB-lite"/>
    </source>
</evidence>
<feature type="compositionally biased region" description="Basic and acidic residues" evidence="1">
    <location>
        <begin position="30"/>
        <end position="45"/>
    </location>
</feature>
<evidence type="ECO:0000313" key="3">
    <source>
        <dbReference type="Proteomes" id="UP000198889"/>
    </source>
</evidence>